<evidence type="ECO:0000313" key="1">
    <source>
        <dbReference type="EMBL" id="QJX01245.1"/>
    </source>
</evidence>
<keyword evidence="2" id="KW-1185">Reference proteome</keyword>
<organism evidence="1 2">
    <name type="scientific">Frigoriglobus tundricola</name>
    <dbReference type="NCBI Taxonomy" id="2774151"/>
    <lineage>
        <taxon>Bacteria</taxon>
        <taxon>Pseudomonadati</taxon>
        <taxon>Planctomycetota</taxon>
        <taxon>Planctomycetia</taxon>
        <taxon>Gemmatales</taxon>
        <taxon>Gemmataceae</taxon>
        <taxon>Frigoriglobus</taxon>
    </lineage>
</organism>
<dbReference type="Proteomes" id="UP000503447">
    <property type="component" value="Chromosome"/>
</dbReference>
<proteinExistence type="predicted"/>
<accession>A0A6M5Z6D5</accession>
<dbReference type="EMBL" id="CP053452">
    <property type="protein sequence ID" value="QJX01245.1"/>
    <property type="molecule type" value="Genomic_DNA"/>
</dbReference>
<gene>
    <name evidence="1" type="ORF">FTUN_8884</name>
</gene>
<dbReference type="AlphaFoldDB" id="A0A6M5Z6D5"/>
<sequence>MQWGWYLQAICEHLQAVTEGKIRKLAISLPPNTLKSFFVSVCWPAWQWATNPGVRFLVAANDGPLATRDALAMRSLVESDWYTEHFRSPKSVAGEWKLAPDQAEKTWFVTTKGGHRISYSVNARVTGKKGDVLIVDDANDARKVHSKAERDNVIRWHDDAFSGRMADEKTSPEVIVGQRTHKDDLIGHCLRKPGWVQLRLPERYNPDRRCVTPIGHSDPRTAIGELLRPARFGEKEVADRIGTLGSVGFLTQHDQEPPEHVDGNRFKKHWFRDRWQLRGENIVLRREGEAQGYEVRWQNCVRFGTCDGATSAKTDACHTVVGAWLLTPRNDLVWLDCDRFQAEIPDQPPRIEAMVARWKLAYMGIEAVLSNVGLFQIMSRTSMTVKRLDPLGEDKLVRATQALVLAEAGRIWLPAPGARPTFPLAEVEGELWLWTGLDPKEPSDVIDCLSYAAKIRADCPSTDPRDAMPLIMGGPRR</sequence>
<name>A0A6M5Z6D5_9BACT</name>
<reference evidence="2" key="1">
    <citation type="submission" date="2020-05" db="EMBL/GenBank/DDBJ databases">
        <title>Frigoriglobus tundricola gen. nov., sp. nov., a psychrotolerant cellulolytic planctomycete of the family Gemmataceae with two divergent copies of 16S rRNA gene.</title>
        <authorList>
            <person name="Kulichevskaya I.S."/>
            <person name="Ivanova A.A."/>
            <person name="Naumoff D.G."/>
            <person name="Beletsky A.V."/>
            <person name="Rijpstra W.I.C."/>
            <person name="Sinninghe Damste J.S."/>
            <person name="Mardanov A.V."/>
            <person name="Ravin N.V."/>
            <person name="Dedysh S.N."/>
        </authorList>
    </citation>
    <scope>NUCLEOTIDE SEQUENCE [LARGE SCALE GENOMIC DNA]</scope>
    <source>
        <strain evidence="2">PL17</strain>
    </source>
</reference>
<evidence type="ECO:0000313" key="2">
    <source>
        <dbReference type="Proteomes" id="UP000503447"/>
    </source>
</evidence>
<dbReference type="KEGG" id="ftj:FTUN_8884"/>
<protein>
    <submittedName>
        <fullName evidence="1">Phage terminase, large subunit</fullName>
    </submittedName>
</protein>